<dbReference type="InterPro" id="IPR036412">
    <property type="entry name" value="HAD-like_sf"/>
</dbReference>
<dbReference type="FunFam" id="3.40.50.1000:FF:000053">
    <property type="entry name" value="TIGR01457 family HAD hydrolase"/>
    <property type="match status" value="1"/>
</dbReference>
<dbReference type="SUPFAM" id="SSF56784">
    <property type="entry name" value="HAD-like"/>
    <property type="match status" value="1"/>
</dbReference>
<dbReference type="GO" id="GO:0005737">
    <property type="term" value="C:cytoplasm"/>
    <property type="evidence" value="ECO:0007669"/>
    <property type="project" value="TreeGrafter"/>
</dbReference>
<dbReference type="PANTHER" id="PTHR19288:SF46">
    <property type="entry name" value="HALOACID DEHALOGENASE-LIKE HYDROLASE DOMAIN-CONTAINING PROTEIN 2"/>
    <property type="match status" value="1"/>
</dbReference>
<dbReference type="Gene3D" id="3.40.50.1000">
    <property type="entry name" value="HAD superfamily/HAD-like"/>
    <property type="match status" value="2"/>
</dbReference>
<dbReference type="PANTHER" id="PTHR19288">
    <property type="entry name" value="4-NITROPHENYLPHOSPHATASE-RELATED"/>
    <property type="match status" value="1"/>
</dbReference>
<reference evidence="4" key="1">
    <citation type="submission" date="2018-05" db="EMBL/GenBank/DDBJ databases">
        <authorList>
            <person name="Lanie J.A."/>
            <person name="Ng W.-L."/>
            <person name="Kazmierczak K.M."/>
            <person name="Andrzejewski T.M."/>
            <person name="Davidsen T.M."/>
            <person name="Wayne K.J."/>
            <person name="Tettelin H."/>
            <person name="Glass J.I."/>
            <person name="Rusch D."/>
            <person name="Podicherti R."/>
            <person name="Tsui H.-C.T."/>
            <person name="Winkler M.E."/>
        </authorList>
    </citation>
    <scope>NUCLEOTIDE SEQUENCE</scope>
</reference>
<dbReference type="SFLD" id="SFLDG01139">
    <property type="entry name" value="C2.A:_Pyridoxal_Phosphate_Phos"/>
    <property type="match status" value="1"/>
</dbReference>
<evidence type="ECO:0000256" key="3">
    <source>
        <dbReference type="ARBA" id="ARBA00022842"/>
    </source>
</evidence>
<dbReference type="InterPro" id="IPR023214">
    <property type="entry name" value="HAD_sf"/>
</dbReference>
<keyword evidence="3" id="KW-0460">Magnesium</keyword>
<dbReference type="InterPro" id="IPR006357">
    <property type="entry name" value="HAD-SF_hydro_IIA"/>
</dbReference>
<keyword evidence="2" id="KW-0378">Hydrolase</keyword>
<evidence type="ECO:0000313" key="4">
    <source>
        <dbReference type="EMBL" id="SVC53341.1"/>
    </source>
</evidence>
<dbReference type="SFLD" id="SFLDS00003">
    <property type="entry name" value="Haloacid_Dehalogenase"/>
    <property type="match status" value="1"/>
</dbReference>
<gene>
    <name evidence="4" type="ORF">METZ01_LOCUS306195</name>
</gene>
<accession>A0A382N1D2</accession>
<name>A0A382N1D2_9ZZZZ</name>
<evidence type="ECO:0000256" key="2">
    <source>
        <dbReference type="ARBA" id="ARBA00022801"/>
    </source>
</evidence>
<dbReference type="EMBL" id="UINC01096450">
    <property type="protein sequence ID" value="SVC53341.1"/>
    <property type="molecule type" value="Genomic_DNA"/>
</dbReference>
<protein>
    <submittedName>
        <fullName evidence="4">Uncharacterized protein</fullName>
    </submittedName>
</protein>
<dbReference type="GO" id="GO:0046872">
    <property type="term" value="F:metal ion binding"/>
    <property type="evidence" value="ECO:0007669"/>
    <property type="project" value="UniProtKB-KW"/>
</dbReference>
<sequence>MKISNYRNLIIDMDGVLWRGNTALPGLEEFVATIRNTKTRMVLATNNSSSTVDQYISKLKRMGVHVNPEEILTSAQATSSYLYKIAPKRSRVFVIGGDGITNAIRDHEFVLTEDDPDYVVIGIDKKITWEKLNTAVMNIRAGAKFIGTNPDTTYPTENGIGVGNGAILAAVKAATGISPLVIGKPETPIYEQALQRLKSNSSDTLMIGDRLDTDILGAQRAGITTLLVLTGVTTLEMSKASVVQPDLVLTGLPDITSGLLAV</sequence>
<organism evidence="4">
    <name type="scientific">marine metagenome</name>
    <dbReference type="NCBI Taxonomy" id="408172"/>
    <lineage>
        <taxon>unclassified sequences</taxon>
        <taxon>metagenomes</taxon>
        <taxon>ecological metagenomes</taxon>
    </lineage>
</organism>
<dbReference type="Pfam" id="PF13242">
    <property type="entry name" value="Hydrolase_like"/>
    <property type="match status" value="1"/>
</dbReference>
<dbReference type="AlphaFoldDB" id="A0A382N1D2"/>
<dbReference type="Pfam" id="PF13344">
    <property type="entry name" value="Hydrolase_6"/>
    <property type="match status" value="1"/>
</dbReference>
<evidence type="ECO:0000256" key="1">
    <source>
        <dbReference type="ARBA" id="ARBA00022723"/>
    </source>
</evidence>
<keyword evidence="1" id="KW-0479">Metal-binding</keyword>
<proteinExistence type="predicted"/>
<dbReference type="PIRSF" id="PIRSF000915">
    <property type="entry name" value="PGP-type_phosphatase"/>
    <property type="match status" value="1"/>
</dbReference>
<dbReference type="GO" id="GO:0016791">
    <property type="term" value="F:phosphatase activity"/>
    <property type="evidence" value="ECO:0007669"/>
    <property type="project" value="TreeGrafter"/>
</dbReference>
<dbReference type="NCBIfam" id="TIGR01460">
    <property type="entry name" value="HAD-SF-IIA"/>
    <property type="match status" value="1"/>
</dbReference>